<evidence type="ECO:0000256" key="2">
    <source>
        <dbReference type="ARBA" id="ARBA00022448"/>
    </source>
</evidence>
<dbReference type="Proteomes" id="UP001209878">
    <property type="component" value="Unassembled WGS sequence"/>
</dbReference>
<evidence type="ECO:0000256" key="1">
    <source>
        <dbReference type="ARBA" id="ARBA00004651"/>
    </source>
</evidence>
<comment type="subcellular location">
    <subcellularLocation>
        <location evidence="1">Cell membrane</location>
        <topology evidence="1">Multi-pass membrane protein</topology>
    </subcellularLocation>
</comment>
<dbReference type="Gene3D" id="1.20.120.350">
    <property type="entry name" value="Voltage-gated potassium channels. Chain C"/>
    <property type="match status" value="1"/>
</dbReference>
<dbReference type="PROSITE" id="PS51201">
    <property type="entry name" value="RCK_N"/>
    <property type="match status" value="1"/>
</dbReference>
<keyword evidence="12 18" id="KW-1133">Transmembrane helix</keyword>
<feature type="transmembrane region" description="Helical" evidence="18">
    <location>
        <begin position="211"/>
        <end position="231"/>
    </location>
</feature>
<feature type="region of interest" description="Disordered" evidence="17">
    <location>
        <begin position="1017"/>
        <end position="1090"/>
    </location>
</feature>
<dbReference type="PANTHER" id="PTHR10027">
    <property type="entry name" value="CALCIUM-ACTIVATED POTASSIUM CHANNEL ALPHA CHAIN"/>
    <property type="match status" value="1"/>
</dbReference>
<keyword evidence="15" id="KW-0407">Ion channel</keyword>
<dbReference type="InterPro" id="IPR003148">
    <property type="entry name" value="RCK_N"/>
</dbReference>
<evidence type="ECO:0000256" key="3">
    <source>
        <dbReference type="ARBA" id="ARBA00022475"/>
    </source>
</evidence>
<dbReference type="Gene3D" id="3.40.50.720">
    <property type="entry name" value="NAD(P)-binding Rossmann-like Domain"/>
    <property type="match status" value="2"/>
</dbReference>
<keyword evidence="9" id="KW-0460">Magnesium</keyword>
<keyword evidence="14 18" id="KW-0472">Membrane</keyword>
<evidence type="ECO:0000313" key="21">
    <source>
        <dbReference type="Proteomes" id="UP001209878"/>
    </source>
</evidence>
<evidence type="ECO:0000256" key="11">
    <source>
        <dbReference type="ARBA" id="ARBA00022958"/>
    </source>
</evidence>
<dbReference type="Pfam" id="PF03493">
    <property type="entry name" value="BK_channel_a"/>
    <property type="match status" value="1"/>
</dbReference>
<keyword evidence="21" id="KW-1185">Reference proteome</keyword>
<dbReference type="InterPro" id="IPR047871">
    <property type="entry name" value="K_chnl_Slo-like"/>
</dbReference>
<evidence type="ECO:0000259" key="19">
    <source>
        <dbReference type="PROSITE" id="PS51201"/>
    </source>
</evidence>
<evidence type="ECO:0000256" key="17">
    <source>
        <dbReference type="SAM" id="MobiDB-lite"/>
    </source>
</evidence>
<evidence type="ECO:0000256" key="6">
    <source>
        <dbReference type="ARBA" id="ARBA00022723"/>
    </source>
</evidence>
<feature type="transmembrane region" description="Helical" evidence="18">
    <location>
        <begin position="85"/>
        <end position="107"/>
    </location>
</feature>
<keyword evidence="5 18" id="KW-0812">Transmembrane</keyword>
<evidence type="ECO:0000256" key="13">
    <source>
        <dbReference type="ARBA" id="ARBA00023065"/>
    </source>
</evidence>
<keyword evidence="4" id="KW-0633">Potassium transport</keyword>
<feature type="domain" description="RCK N-terminal" evidence="19">
    <location>
        <begin position="320"/>
        <end position="470"/>
    </location>
</feature>
<organism evidence="20 21">
    <name type="scientific">Ridgeia piscesae</name>
    <name type="common">Tubeworm</name>
    <dbReference type="NCBI Taxonomy" id="27915"/>
    <lineage>
        <taxon>Eukaryota</taxon>
        <taxon>Metazoa</taxon>
        <taxon>Spiralia</taxon>
        <taxon>Lophotrochozoa</taxon>
        <taxon>Annelida</taxon>
        <taxon>Polychaeta</taxon>
        <taxon>Sedentaria</taxon>
        <taxon>Canalipalpata</taxon>
        <taxon>Sabellida</taxon>
        <taxon>Siboglinidae</taxon>
        <taxon>Ridgeia</taxon>
    </lineage>
</organism>
<feature type="compositionally biased region" description="Low complexity" evidence="17">
    <location>
        <begin position="1021"/>
        <end position="1035"/>
    </location>
</feature>
<dbReference type="Pfam" id="PF22614">
    <property type="entry name" value="Slo-like_RCK"/>
    <property type="match status" value="2"/>
</dbReference>
<dbReference type="GO" id="GO:0046872">
    <property type="term" value="F:metal ion binding"/>
    <property type="evidence" value="ECO:0007669"/>
    <property type="project" value="UniProtKB-KW"/>
</dbReference>
<keyword evidence="2" id="KW-0813">Transport</keyword>
<evidence type="ECO:0000256" key="14">
    <source>
        <dbReference type="ARBA" id="ARBA00023136"/>
    </source>
</evidence>
<dbReference type="Pfam" id="PF00520">
    <property type="entry name" value="Ion_trans"/>
    <property type="match status" value="1"/>
</dbReference>
<dbReference type="FunFam" id="1.10.287.70:FF:000015">
    <property type="entry name" value="Calcium-activated potassium channel subunit alpha-1 isoform X7"/>
    <property type="match status" value="1"/>
</dbReference>
<feature type="transmembrane region" description="Helical" evidence="18">
    <location>
        <begin position="12"/>
        <end position="39"/>
    </location>
</feature>
<evidence type="ECO:0000313" key="20">
    <source>
        <dbReference type="EMBL" id="KAK2179086.1"/>
    </source>
</evidence>
<keyword evidence="6" id="KW-0479">Metal-binding</keyword>
<dbReference type="SUPFAM" id="SSF81324">
    <property type="entry name" value="Voltage-gated potassium channels"/>
    <property type="match status" value="1"/>
</dbReference>
<gene>
    <name evidence="20" type="ORF">NP493_515g01002</name>
</gene>
<sequence length="1090" mass="122930">MGPCSRLPQWYYHISAGLVTFFGGILVIGLARFGMFIYFRRAGTGWKELYDSSSSSSGSPTIHRRFSLFSRVRAAGRSLVSGDPWWSKLLVVFMWLLNMTSCIHFLVNVTKFSVDDCGPVLGDASEYTWLAMCCIFVCYYIVRFAAATDKLAMWTGIYSIVDHFTILPSFVGLYYNVNWLGLRFLRLLHILQVTDILQLTHVIKSNRHIRVVQVVTLLVGVWLCSAGFVHLTENNGDPFTRYDDDRSQRLTYWDCVYWLLITMSTVGYGDISPQTYVSRAFIILFIMGTIAMFASVIPELVSAMASSNKYAKPYKRTYGKKHIVVCGHITYESVTPFLRNFVHADTKAKTRNTHVVFLGSNTPNLELEAFFRRNCNEITFIEGSAMDSTSLQNVKLAHADACVILANRKASDPDEADAETLMRVTAVKNYRPHTRVIVQLRRYQNKRYLLHIPGWSWDRDHGDSIICISELSLAILAQNCLAPGFATLLSNLFTMRSSLPEKFNSWRDDYQYGASNEIYSETFSKSFYDLTFRQAAELCYLHHDVLLVAVNVCDKRRTHMKVNPGNDVVIKPGDVGFFIAQSSQQVARFLVTVRVAAFKGVVSYITKDSELQTKSDINSNEDELGLRETQITWSPTWEEPASHDMLEGSGMFHWCPSRKLDDCLLDDISTREHNFRNHVIVIFPATASVHPVELVNFVLPLRASSFRYKELKDIVIFVKNVEFVRKTWEDITNFPNIYVYEGDISRRSDLRAVNVNHSAMSVILSNQTHIVIDDKHHIDKEAVLATLNIKAMCGQALQRRLMLTSGSSEHRILELKRSIQMEDKNSTPFTTLLEIRSNVQFLEHDDDDSPDTPFYLTMTYASGRAFAVSMLDSLMSCVYINSDLLTMVRTLTTGASVAEYEQILADGLGLSRQQSLVDVSAARNRCRVAQLSLDDSRLTHLQHDNRYGRLFVQALNRYGILCLGLYRVMDPSGDALLPSRRFVMTHPPPSVNLLPTDQVFVLEPYFLEQTSGSVAGSCEPSATVSRASSGASSRRCGSRADRPPLYSDCSGQTGASGFLSDRTRHGRSKKSAKAPPSRTVVADDSCTTHV</sequence>
<accession>A0AAD9KXA4</accession>
<feature type="transmembrane region" description="Helical" evidence="18">
    <location>
        <begin position="127"/>
        <end position="145"/>
    </location>
</feature>
<dbReference type="InterPro" id="IPR003929">
    <property type="entry name" value="K_chnl_BK_asu"/>
</dbReference>
<dbReference type="Pfam" id="PF21014">
    <property type="entry name" value="Slowpoke_C"/>
    <property type="match status" value="1"/>
</dbReference>
<proteinExistence type="predicted"/>
<dbReference type="EMBL" id="JAODUO010000515">
    <property type="protein sequence ID" value="KAK2179086.1"/>
    <property type="molecule type" value="Genomic_DNA"/>
</dbReference>
<keyword evidence="11" id="KW-0630">Potassium</keyword>
<evidence type="ECO:0000256" key="7">
    <source>
        <dbReference type="ARBA" id="ARBA00022826"/>
    </source>
</evidence>
<keyword evidence="3" id="KW-1003">Cell membrane</keyword>
<dbReference type="GO" id="GO:0060072">
    <property type="term" value="F:large conductance calcium-activated potassium channel activity"/>
    <property type="evidence" value="ECO:0007669"/>
    <property type="project" value="TreeGrafter"/>
</dbReference>
<evidence type="ECO:0000256" key="4">
    <source>
        <dbReference type="ARBA" id="ARBA00022538"/>
    </source>
</evidence>
<dbReference type="InterPro" id="IPR005821">
    <property type="entry name" value="Ion_trans_dom"/>
</dbReference>
<dbReference type="GO" id="GO:0034702">
    <property type="term" value="C:monoatomic ion channel complex"/>
    <property type="evidence" value="ECO:0007669"/>
    <property type="project" value="UniProtKB-KW"/>
</dbReference>
<keyword evidence="7" id="KW-0631">Potassium channel</keyword>
<feature type="transmembrane region" description="Helical" evidence="18">
    <location>
        <begin position="276"/>
        <end position="297"/>
    </location>
</feature>
<evidence type="ECO:0000256" key="18">
    <source>
        <dbReference type="SAM" id="Phobius"/>
    </source>
</evidence>
<comment type="caution">
    <text evidence="20">The sequence shown here is derived from an EMBL/GenBank/DDBJ whole genome shotgun (WGS) entry which is preliminary data.</text>
</comment>
<feature type="transmembrane region" description="Helical" evidence="18">
    <location>
        <begin position="251"/>
        <end position="269"/>
    </location>
</feature>
<evidence type="ECO:0000256" key="12">
    <source>
        <dbReference type="ARBA" id="ARBA00022989"/>
    </source>
</evidence>
<evidence type="ECO:0000256" key="10">
    <source>
        <dbReference type="ARBA" id="ARBA00022882"/>
    </source>
</evidence>
<dbReference type="SUPFAM" id="SSF51735">
    <property type="entry name" value="NAD(P)-binding Rossmann-fold domains"/>
    <property type="match status" value="1"/>
</dbReference>
<dbReference type="InterPro" id="IPR027359">
    <property type="entry name" value="Volt_channel_dom_sf"/>
</dbReference>
<evidence type="ECO:0000256" key="8">
    <source>
        <dbReference type="ARBA" id="ARBA00022837"/>
    </source>
</evidence>
<keyword evidence="8" id="KW-0106">Calcium</keyword>
<keyword evidence="10" id="KW-0851">Voltage-gated channel</keyword>
<evidence type="ECO:0000256" key="15">
    <source>
        <dbReference type="ARBA" id="ARBA00023303"/>
    </source>
</evidence>
<dbReference type="AlphaFoldDB" id="A0AAD9KXA4"/>
<dbReference type="PRINTS" id="PR01449">
    <property type="entry name" value="BKCHANNELA"/>
</dbReference>
<keyword evidence="13" id="KW-0406">Ion transport</keyword>
<dbReference type="InterPro" id="IPR048735">
    <property type="entry name" value="Slowpoke-like_C"/>
</dbReference>
<name>A0AAD9KXA4_RIDPI</name>
<evidence type="ECO:0000256" key="9">
    <source>
        <dbReference type="ARBA" id="ARBA00022842"/>
    </source>
</evidence>
<dbReference type="InterPro" id="IPR036291">
    <property type="entry name" value="NAD(P)-bd_dom_sf"/>
</dbReference>
<dbReference type="FunFam" id="3.40.50.720:FF:000005">
    <property type="entry name" value="calcium-activated potassium channel subunit alpha-1 isoform X6"/>
    <property type="match status" value="1"/>
</dbReference>
<evidence type="ECO:0000256" key="5">
    <source>
        <dbReference type="ARBA" id="ARBA00022692"/>
    </source>
</evidence>
<protein>
    <recommendedName>
        <fullName evidence="16">BK channel</fullName>
    </recommendedName>
</protein>
<dbReference type="Gene3D" id="1.10.287.70">
    <property type="match status" value="1"/>
</dbReference>
<dbReference type="GO" id="GO:0005886">
    <property type="term" value="C:plasma membrane"/>
    <property type="evidence" value="ECO:0007669"/>
    <property type="project" value="UniProtKB-SubCell"/>
</dbReference>
<reference evidence="20" key="1">
    <citation type="journal article" date="2023" name="Mol. Biol. Evol.">
        <title>Third-Generation Sequencing Reveals the Adaptive Role of the Epigenome in Three Deep-Sea Polychaetes.</title>
        <authorList>
            <person name="Perez M."/>
            <person name="Aroh O."/>
            <person name="Sun Y."/>
            <person name="Lan Y."/>
            <person name="Juniper S.K."/>
            <person name="Young C.R."/>
            <person name="Angers B."/>
            <person name="Qian P.Y."/>
        </authorList>
    </citation>
    <scope>NUCLEOTIDE SEQUENCE</scope>
    <source>
        <strain evidence="20">R07B-5</strain>
    </source>
</reference>
<evidence type="ECO:0000256" key="16">
    <source>
        <dbReference type="ARBA" id="ARBA00029579"/>
    </source>
</evidence>
<dbReference type="PANTHER" id="PTHR10027:SF33">
    <property type="entry name" value="CALCIUM-ACTIVATED POTASSIUM CHANNEL SUBUNIT ALPHA-1-RELATED"/>
    <property type="match status" value="1"/>
</dbReference>